<feature type="transmembrane region" description="Helical" evidence="1">
    <location>
        <begin position="163"/>
        <end position="181"/>
    </location>
</feature>
<feature type="transmembrane region" description="Helical" evidence="1">
    <location>
        <begin position="48"/>
        <end position="69"/>
    </location>
</feature>
<dbReference type="EMBL" id="VINQ01000002">
    <property type="protein sequence ID" value="KAA0920201.1"/>
    <property type="molecule type" value="Genomic_DNA"/>
</dbReference>
<organism evidence="2 3">
    <name type="scientific">Aquicoccus porphyridii</name>
    <dbReference type="NCBI Taxonomy" id="1852029"/>
    <lineage>
        <taxon>Bacteria</taxon>
        <taxon>Pseudomonadati</taxon>
        <taxon>Pseudomonadota</taxon>
        <taxon>Alphaproteobacteria</taxon>
        <taxon>Rhodobacterales</taxon>
        <taxon>Paracoccaceae</taxon>
        <taxon>Aquicoccus</taxon>
    </lineage>
</organism>
<feature type="transmembrane region" description="Helical" evidence="1">
    <location>
        <begin position="188"/>
        <end position="206"/>
    </location>
</feature>
<dbReference type="Proteomes" id="UP000325291">
    <property type="component" value="Unassembled WGS sequence"/>
</dbReference>
<dbReference type="PANTHER" id="PTHR33802">
    <property type="entry name" value="SI:CH211-161H7.5-RELATED"/>
    <property type="match status" value="1"/>
</dbReference>
<evidence type="ECO:0000313" key="3">
    <source>
        <dbReference type="Proteomes" id="UP000325291"/>
    </source>
</evidence>
<reference evidence="2 3" key="1">
    <citation type="submission" date="2019-07" db="EMBL/GenBank/DDBJ databases">
        <title>Aquicoccus porphyridii gen. nov., sp. nov., isolated from a small marine red alga, Porphyridium marinum.</title>
        <authorList>
            <person name="Liu L."/>
        </authorList>
    </citation>
    <scope>NUCLEOTIDE SEQUENCE [LARGE SCALE GENOMIC DNA]</scope>
    <source>
        <strain evidence="2 3">L1 8-17</strain>
    </source>
</reference>
<dbReference type="InterPro" id="IPR038330">
    <property type="entry name" value="TspO/MBR-related_sf"/>
</dbReference>
<evidence type="ECO:0008006" key="4">
    <source>
        <dbReference type="Google" id="ProtNLM"/>
    </source>
</evidence>
<evidence type="ECO:0000256" key="1">
    <source>
        <dbReference type="SAM" id="Phobius"/>
    </source>
</evidence>
<feature type="transmembrane region" description="Helical" evidence="1">
    <location>
        <begin position="104"/>
        <end position="123"/>
    </location>
</feature>
<gene>
    <name evidence="2" type="ORF">FLO80_03530</name>
</gene>
<sequence>MTRVLAVFTLTMAIGFALVPFVTSGFNGFAPDQFPMPQIDPPVQPAGYAFSIWGLIYLWLIAGAGYGLVNRPDAPGWHAARPALLVSLLLGMFWIPLAQVSVPWATVVIWLMLVTALAALLRAHRQDRLWLREPIGLYAGWLTAASSVSVGLMLAGYGVTGPSVAALIALALALVIATAITRARPDTLAYPLGVIWALIGVVVQNLAPLDPATLGLATIGIAALGLQAWRNARAPH</sequence>
<proteinExistence type="predicted"/>
<comment type="caution">
    <text evidence="2">The sequence shown here is derived from an EMBL/GenBank/DDBJ whole genome shotgun (WGS) entry which is preliminary data.</text>
</comment>
<name>A0A5A9ZSU4_9RHOB</name>
<dbReference type="RefSeq" id="WP_111363837.1">
    <property type="nucleotide sequence ID" value="NZ_VINQ01000002.1"/>
</dbReference>
<protein>
    <recommendedName>
        <fullName evidence="4">Tryptophan-rich sensory protein</fullName>
    </recommendedName>
</protein>
<keyword evidence="1" id="KW-1133">Transmembrane helix</keyword>
<keyword evidence="1" id="KW-0472">Membrane</keyword>
<keyword evidence="1" id="KW-0812">Transmembrane</keyword>
<dbReference type="PANTHER" id="PTHR33802:SF1">
    <property type="entry name" value="XK-RELATED PROTEIN"/>
    <property type="match status" value="1"/>
</dbReference>
<feature type="transmembrane region" description="Helical" evidence="1">
    <location>
        <begin position="212"/>
        <end position="229"/>
    </location>
</feature>
<feature type="transmembrane region" description="Helical" evidence="1">
    <location>
        <begin position="135"/>
        <end position="157"/>
    </location>
</feature>
<dbReference type="AlphaFoldDB" id="A0A5A9ZSU4"/>
<feature type="transmembrane region" description="Helical" evidence="1">
    <location>
        <begin position="81"/>
        <end position="98"/>
    </location>
</feature>
<evidence type="ECO:0000313" key="2">
    <source>
        <dbReference type="EMBL" id="KAA0920201.1"/>
    </source>
</evidence>
<keyword evidence="3" id="KW-1185">Reference proteome</keyword>
<dbReference type="Gene3D" id="1.20.1260.100">
    <property type="entry name" value="TspO/MBR protein"/>
    <property type="match status" value="1"/>
</dbReference>
<accession>A0A5A9ZSU4</accession>